<evidence type="ECO:0000313" key="2">
    <source>
        <dbReference type="EMBL" id="CAG8765139.1"/>
    </source>
</evidence>
<evidence type="ECO:0000313" key="3">
    <source>
        <dbReference type="Proteomes" id="UP000789570"/>
    </source>
</evidence>
<feature type="compositionally biased region" description="Low complexity" evidence="1">
    <location>
        <begin position="13"/>
        <end position="23"/>
    </location>
</feature>
<feature type="non-terminal residue" evidence="2">
    <location>
        <position position="147"/>
    </location>
</feature>
<comment type="caution">
    <text evidence="2">The sequence shown here is derived from an EMBL/GenBank/DDBJ whole genome shotgun (WGS) entry which is preliminary data.</text>
</comment>
<protein>
    <submittedName>
        <fullName evidence="2">11643_t:CDS:1</fullName>
    </submittedName>
</protein>
<organism evidence="2 3">
    <name type="scientific">Funneliformis caledonium</name>
    <dbReference type="NCBI Taxonomy" id="1117310"/>
    <lineage>
        <taxon>Eukaryota</taxon>
        <taxon>Fungi</taxon>
        <taxon>Fungi incertae sedis</taxon>
        <taxon>Mucoromycota</taxon>
        <taxon>Glomeromycotina</taxon>
        <taxon>Glomeromycetes</taxon>
        <taxon>Glomerales</taxon>
        <taxon>Glomeraceae</taxon>
        <taxon>Funneliformis</taxon>
    </lineage>
</organism>
<accession>A0A9N9J4P9</accession>
<reference evidence="2" key="1">
    <citation type="submission" date="2021-06" db="EMBL/GenBank/DDBJ databases">
        <authorList>
            <person name="Kallberg Y."/>
            <person name="Tangrot J."/>
            <person name="Rosling A."/>
        </authorList>
    </citation>
    <scope>NUCLEOTIDE SEQUENCE</scope>
    <source>
        <strain evidence="2">UK204</strain>
    </source>
</reference>
<dbReference type="EMBL" id="CAJVPQ010024619">
    <property type="protein sequence ID" value="CAG8765139.1"/>
    <property type="molecule type" value="Genomic_DNA"/>
</dbReference>
<gene>
    <name evidence="2" type="ORF">FCALED_LOCUS17180</name>
</gene>
<dbReference type="AlphaFoldDB" id="A0A9N9J4P9"/>
<proteinExistence type="predicted"/>
<name>A0A9N9J4P9_9GLOM</name>
<dbReference type="OrthoDB" id="2444368at2759"/>
<feature type="non-terminal residue" evidence="2">
    <location>
        <position position="1"/>
    </location>
</feature>
<sequence length="147" mass="16098">RLNLFGNKDDDSVTQVTSESPTTPSSFPIIYSVMITPPSSVIKMTIRKNMLSDKTASKAMTVPKATASKAMVDQAANDSRELTKLIKIGQSNSSKLNSVIEHQERLEAIINKQKGQIAKIILRLKNLDTLTEVEVKDGKGKGKNKGR</sequence>
<feature type="region of interest" description="Disordered" evidence="1">
    <location>
        <begin position="1"/>
        <end position="23"/>
    </location>
</feature>
<dbReference type="Proteomes" id="UP000789570">
    <property type="component" value="Unassembled WGS sequence"/>
</dbReference>
<keyword evidence="3" id="KW-1185">Reference proteome</keyword>
<evidence type="ECO:0000256" key="1">
    <source>
        <dbReference type="SAM" id="MobiDB-lite"/>
    </source>
</evidence>